<gene>
    <name evidence="1" type="ORF">NCTC8271_01235</name>
</gene>
<reference evidence="1 2" key="1">
    <citation type="submission" date="2018-12" db="EMBL/GenBank/DDBJ databases">
        <authorList>
            <consortium name="Pathogen Informatics"/>
        </authorList>
    </citation>
    <scope>NUCLEOTIDE SEQUENCE [LARGE SCALE GENOMIC DNA]</scope>
    <source>
        <strain evidence="1 2">NCTC8271</strain>
    </source>
</reference>
<dbReference type="EMBL" id="LR134148">
    <property type="protein sequence ID" value="VEA32973.1"/>
    <property type="molecule type" value="Genomic_DNA"/>
</dbReference>
<evidence type="ECO:0000313" key="1">
    <source>
        <dbReference type="EMBL" id="VEA32973.1"/>
    </source>
</evidence>
<organism evidence="1 2">
    <name type="scientific">Salmonella enterica I</name>
    <dbReference type="NCBI Taxonomy" id="59201"/>
    <lineage>
        <taxon>Bacteria</taxon>
        <taxon>Pseudomonadati</taxon>
        <taxon>Pseudomonadota</taxon>
        <taxon>Gammaproteobacteria</taxon>
        <taxon>Enterobacterales</taxon>
        <taxon>Enterobacteriaceae</taxon>
        <taxon>Salmonella</taxon>
    </lineage>
</organism>
<protein>
    <submittedName>
        <fullName evidence="1">Domain of uncharacterized function (DUF2825)</fullName>
    </submittedName>
</protein>
<sequence length="93" mass="10177">MAVYPRWRGEHSEGGDLRNGVAGLSPLARGTRVVIPAYQAVLRFIPAGAGNTDLSMLLIGLTPVYPRWRGEHMKKMTIGERIRGLSPLARGTH</sequence>
<dbReference type="AntiFam" id="ANF00057">
    <property type="entry name" value="Translation of E. coli type CRISPR repeat"/>
</dbReference>
<accession>A0A3S4H7K1</accession>
<evidence type="ECO:0000313" key="2">
    <source>
        <dbReference type="Proteomes" id="UP000273655"/>
    </source>
</evidence>
<name>A0A3S4H7K1_SALET</name>
<dbReference type="AlphaFoldDB" id="A0A3S4H7K1"/>
<dbReference type="Proteomes" id="UP000273655">
    <property type="component" value="Chromosome 1"/>
</dbReference>
<proteinExistence type="predicted"/>
<dbReference type="AntiFam" id="ANF00006">
    <property type="entry name" value="Translation of CRISPR region"/>
</dbReference>